<proteinExistence type="predicted"/>
<evidence type="ECO:0000313" key="1">
    <source>
        <dbReference type="EMBL" id="HAC6693599.1"/>
    </source>
</evidence>
<accession>A0A702BIH7</accession>
<name>A0A702BIH7_SALBN</name>
<dbReference type="AlphaFoldDB" id="A0A702BIH7"/>
<organism evidence="1">
    <name type="scientific">Salmonella bongori serovar 44:r:-</name>
    <dbReference type="NCBI Taxonomy" id="1967585"/>
    <lineage>
        <taxon>Bacteria</taxon>
        <taxon>Pseudomonadati</taxon>
        <taxon>Pseudomonadota</taxon>
        <taxon>Gammaproteobacteria</taxon>
        <taxon>Enterobacterales</taxon>
        <taxon>Enterobacteriaceae</taxon>
        <taxon>Salmonella</taxon>
    </lineage>
</organism>
<protein>
    <submittedName>
        <fullName evidence="1">Uncharacterized protein</fullName>
    </submittedName>
</protein>
<dbReference type="EMBL" id="DAAMHO010000004">
    <property type="protein sequence ID" value="HAC6693599.1"/>
    <property type="molecule type" value="Genomic_DNA"/>
</dbReference>
<reference evidence="1" key="1">
    <citation type="journal article" date="2018" name="Genome Biol.">
        <title>SKESA: strategic k-mer extension for scrupulous assemblies.</title>
        <authorList>
            <person name="Souvorov A."/>
            <person name="Agarwala R."/>
            <person name="Lipman D.J."/>
        </authorList>
    </citation>
    <scope>NUCLEOTIDE SEQUENCE</scope>
    <source>
        <strain evidence="1">2702-77</strain>
    </source>
</reference>
<comment type="caution">
    <text evidence="1">The sequence shown here is derived from an EMBL/GenBank/DDBJ whole genome shotgun (WGS) entry which is preliminary data.</text>
</comment>
<gene>
    <name evidence="1" type="ORF">G0D16_04680</name>
</gene>
<reference evidence="1" key="2">
    <citation type="submission" date="2018-09" db="EMBL/GenBank/DDBJ databases">
        <authorList>
            <consortium name="NCBI Pathogen Detection Project"/>
        </authorList>
    </citation>
    <scope>NUCLEOTIDE SEQUENCE</scope>
    <source>
        <strain evidence="1">2702-77</strain>
    </source>
</reference>
<sequence length="502" mass="57255">MKQTIEEILRRYGPMASSALREKLIATGITEVNARQRISRAGGDIQRFTHFYLPKNEAFLYLTKDYNSRRYWNALLESHANARTVYAHTFFALRPYQGAIPAYLFSKVSGSPDRLRGQIASNRLETQLINGSVLRKETDVVLGECLVTYINNLNGITDTQHIRSQLLVEDILIKGVADWVKHNGLGSFNKVQVRNSQNMPSFSHHHWDLCAPSYIMPIAAVQKNGINNGFIVADIIYGDLDSKSIQAYLTKVQRCRNMRNTRPFLAMLIAERFDPEGFRLAKQAGVMATTVSNLLGQDISSLLSSLLNTLNRAGAIAAANPEKINELFKGLTRIEGAAINLRGVMFEMLVGHIVLKTQNVSTVDLNKQISTETGKAEIDVIGFRAEAEIKCYECKGYEIKRLITVEMIEKWLERVQRIRKYYSQIQVYRDRKMTFSFWTSSDFEPEALERLIYYKQRNTKITLDWKNGRDILAIVKEDKLNSIADVLQEHYLRHPLAPEPNL</sequence>